<gene>
    <name evidence="2" type="ORF">HU754_013740</name>
</gene>
<proteinExistence type="predicted"/>
<reference evidence="2" key="1">
    <citation type="journal article" date="2020" name="Microorganisms">
        <title>Reliable Identification of Environmental Pseudomonas Isolates Using the rpoD Gene.</title>
        <authorList>
            <consortium name="The Broad Institute Genome Sequencing Platform"/>
            <person name="Girard L."/>
            <person name="Lood C."/>
            <person name="Rokni-Zadeh H."/>
            <person name="van Noort V."/>
            <person name="Lavigne R."/>
            <person name="De Mot R."/>
        </authorList>
    </citation>
    <scope>NUCLEOTIDE SEQUENCE</scope>
    <source>
        <strain evidence="2">OE 48.2</strain>
    </source>
</reference>
<dbReference type="EMBL" id="CP077090">
    <property type="protein sequence ID" value="QXI14427.1"/>
    <property type="molecule type" value="Genomic_DNA"/>
</dbReference>
<dbReference type="Proteomes" id="UP000627092">
    <property type="component" value="Chromosome"/>
</dbReference>
<organism evidence="2 3">
    <name type="scientific">Pseudomonas zeae</name>
    <dbReference type="NCBI Taxonomy" id="2745510"/>
    <lineage>
        <taxon>Bacteria</taxon>
        <taxon>Pseudomonadati</taxon>
        <taxon>Pseudomonadota</taxon>
        <taxon>Gammaproteobacteria</taxon>
        <taxon>Pseudomonadales</taxon>
        <taxon>Pseudomonadaceae</taxon>
        <taxon>Pseudomonas</taxon>
    </lineage>
</organism>
<feature type="region of interest" description="Disordered" evidence="1">
    <location>
        <begin position="1"/>
        <end position="49"/>
    </location>
</feature>
<accession>A0A9E6NVJ3</accession>
<name>A0A9E6NVJ3_9PSED</name>
<dbReference type="AlphaFoldDB" id="A0A9E6NVJ3"/>
<feature type="region of interest" description="Disordered" evidence="1">
    <location>
        <begin position="478"/>
        <end position="499"/>
    </location>
</feature>
<evidence type="ECO:0000256" key="1">
    <source>
        <dbReference type="SAM" id="MobiDB-lite"/>
    </source>
</evidence>
<evidence type="ECO:0000313" key="2">
    <source>
        <dbReference type="EMBL" id="QXI14427.1"/>
    </source>
</evidence>
<protein>
    <submittedName>
        <fullName evidence="2">Uncharacterized protein</fullName>
    </submittedName>
</protein>
<sequence>MNGSKMETDISVAPKVDFNKPAANPSTSAVPVESKPALELDPQPEAPDSCSNAFDQVKTACSTEYGEVIYATKEKMFYLLPKRAASSIKEAMNELEQHISASKSPEERLKGMNTAGLLEYFLEPKLSNFLQGEQKSRMLEIEAQEPDIAQPTMAMRLKAVSREARNSAALDKLPDQSEYARNRELANQQQASLLEANSDGQKLQRLYNEWKKLKAVAVAQAKIAGYTYESGNLFSPGAIEARNRVQTYLKARAALTKSGKLTTLKEADFQKNKKAYLDATNCVIDGKARMCGYLKEVANEREKVEKDFAAYIDAILKVADYGLALPEFALIPDTGDISAGIEKFKAYLEMEQRQIKLTEQIRTKYKAWIDASGQNVAAPAGIVEAERAEWQRIQQDRLQLRDDAEAAVAAALPLRHLLWEPEQFQPKPEERLVKAGFPLREVALLNSPNSPVKHLSLLNLEGITKVLKKDASEIGAKASKDLQKLPGNSTGKATSDTDDNPFHEWLRLEGALAIKDQQSDWFDEKGWFDVEMFHSYLKSKNYKVETFEDAGARKDWGLRLRQLLFKEEVRSSLRLFDNSPQAQLVRCLTPPQPSIHTGAKITGPTFSVADNFKASAKAEVSLGIDLARGEVELMKMDLPGRDQAQDILIPYLDYEKNRKNLNLGRFSIHLGARAWGYTGATLLLSSSVQLGRANVQGGLNLPEITDAKRPDTTHATAATARSEPVLEGNAAKVRVEDGAKAQFNLFAGVQAGILLTGALNWAPPKEIAALRTAPSPGMANSVNSTKASQWSSLARLTAGFTAAYGLGASADIGISLHEGRFIMRFKASVIVGAGAGGEFQFEVGYDGVTDLINILRREMHKNQDKSLIFVTDEAAEYIDKLNFLGANGFEVAMFYMQGVDIVMSLYEALTGGGRGATIAHTIMNYRNQTELDQWILAATPGALGPMFMTLISAAEEFKIEEYGGSGAKTKTYSKDQCQLLQQQAIERMLGLIVRQANAQGTIPLAQAQFEEACMSMNRFGTKTAIGAEQNYCENRLRMDNFMSEAVLRLHNDENDEMRSRYKSHVKLLGARLDGSCHRVQYYGKTFVPGGKATYTPPPQQFEGGK</sequence>
<dbReference type="KEGG" id="pze:HU754_013740"/>
<reference evidence="2" key="2">
    <citation type="journal article" date="2021" name="Microorganisms">
        <title>The Ever-Expanding Pseudomonas Genus: Description of 43 New Species and Partition of the Pseudomonas putida Group.</title>
        <authorList>
            <person name="Girard L."/>
            <person name="Lood C."/>
            <person name="Hofte M."/>
            <person name="Vandamme P."/>
            <person name="Rokni-Zadeh H."/>
            <person name="van Noort V."/>
            <person name="Lavigne R."/>
            <person name="De Mot R."/>
        </authorList>
    </citation>
    <scope>NUCLEOTIDE SEQUENCE</scope>
    <source>
        <strain evidence="2">OE 48.2</strain>
    </source>
</reference>
<evidence type="ECO:0000313" key="3">
    <source>
        <dbReference type="Proteomes" id="UP000627092"/>
    </source>
</evidence>